<keyword evidence="4" id="KW-1185">Reference proteome</keyword>
<feature type="chain" id="PRO_5046891236" evidence="1">
    <location>
        <begin position="22"/>
        <end position="370"/>
    </location>
</feature>
<evidence type="ECO:0000313" key="4">
    <source>
        <dbReference type="Proteomes" id="UP001628179"/>
    </source>
</evidence>
<comment type="caution">
    <text evidence="3">The sequence shown here is derived from an EMBL/GenBank/DDBJ whole genome shotgun (WGS) entry which is preliminary data.</text>
</comment>
<sequence>MIWTKRGVVALAALLAHDVAAAPQRGGGNAARGSDFLRFACSQLVIERTDPIVNPGIAGSPHLHQIVGGDSFNVTMDPETIDPPKTSKCTSCRMVEDFSNYWTASIFFRSPENGTFRRVPQMANGQLNGTLMEQDGGITVYYMRPFSGSNKKTTVFKPGFRMISGDPSLRERASGPLVNCHRCLGANDRVMGGAGAPCDRSDTAELPTKPCPGGIRVTVIFPSCWDGKSLDSPDHRSHVAYAPGNQALAGDRCPSTHPVRIPQVMYEVMYDTSGPFANPAYYRDGKQPLVYSFGDTTGYGAHGDYLFGWEGDSLQRAMDALGTNCFSESCPVLKLQTPQDAIACTKSQQVREDVSHTTWLKELPGSPQIF</sequence>
<evidence type="ECO:0000256" key="1">
    <source>
        <dbReference type="SAM" id="SignalP"/>
    </source>
</evidence>
<feature type="signal peptide" evidence="1">
    <location>
        <begin position="1"/>
        <end position="21"/>
    </location>
</feature>
<dbReference type="Proteomes" id="UP001628179">
    <property type="component" value="Unassembled WGS sequence"/>
</dbReference>
<name>A0ABQ0G4N5_9PEZI</name>
<dbReference type="Pfam" id="PF09362">
    <property type="entry name" value="DUF1996"/>
    <property type="match status" value="1"/>
</dbReference>
<reference evidence="3 4" key="1">
    <citation type="submission" date="2024-09" db="EMBL/GenBank/DDBJ databases">
        <title>Itraconazole resistance in Madurella fahalii resulting from another homologue of gene encoding cytochrome P450 14-alpha sterol demethylase (CYP51).</title>
        <authorList>
            <person name="Yoshioka I."/>
            <person name="Fahal A.H."/>
            <person name="Kaneko S."/>
            <person name="Yaguchi T."/>
        </authorList>
    </citation>
    <scope>NUCLEOTIDE SEQUENCE [LARGE SCALE GENOMIC DNA]</scope>
    <source>
        <strain evidence="3 4">IFM 68171</strain>
    </source>
</reference>
<keyword evidence="1" id="KW-0732">Signal</keyword>
<feature type="domain" description="DUF1996" evidence="2">
    <location>
        <begin position="50"/>
        <end position="309"/>
    </location>
</feature>
<dbReference type="PANTHER" id="PTHR43662">
    <property type="match status" value="1"/>
</dbReference>
<evidence type="ECO:0000259" key="2">
    <source>
        <dbReference type="Pfam" id="PF09362"/>
    </source>
</evidence>
<organism evidence="3 4">
    <name type="scientific">Madurella fahalii</name>
    <dbReference type="NCBI Taxonomy" id="1157608"/>
    <lineage>
        <taxon>Eukaryota</taxon>
        <taxon>Fungi</taxon>
        <taxon>Dikarya</taxon>
        <taxon>Ascomycota</taxon>
        <taxon>Pezizomycotina</taxon>
        <taxon>Sordariomycetes</taxon>
        <taxon>Sordariomycetidae</taxon>
        <taxon>Sordariales</taxon>
        <taxon>Sordariales incertae sedis</taxon>
        <taxon>Madurella</taxon>
    </lineage>
</organism>
<dbReference type="PANTHER" id="PTHR43662:SF2">
    <property type="entry name" value="DUF1996 DOMAIN-CONTAINING PROTEIN"/>
    <property type="match status" value="1"/>
</dbReference>
<dbReference type="InterPro" id="IPR018535">
    <property type="entry name" value="DUF1996"/>
</dbReference>
<dbReference type="RefSeq" id="XP_070914442.1">
    <property type="nucleotide sequence ID" value="XM_071058341.1"/>
</dbReference>
<proteinExistence type="predicted"/>
<accession>A0ABQ0G4N5</accession>
<evidence type="ECO:0000313" key="3">
    <source>
        <dbReference type="EMBL" id="GAB1312709.1"/>
    </source>
</evidence>
<dbReference type="GeneID" id="98173664"/>
<dbReference type="EMBL" id="BAAFSV010000002">
    <property type="protein sequence ID" value="GAB1312709.1"/>
    <property type="molecule type" value="Genomic_DNA"/>
</dbReference>
<protein>
    <submittedName>
        <fullName evidence="3">Wsc domain-containing protein</fullName>
    </submittedName>
</protein>
<gene>
    <name evidence="3" type="ORF">MFIFM68171_02919</name>
</gene>